<accession>A0A396GP38</accession>
<sequence>MMLFYFCGHGNRRNENTNCNDTDYEEFMVLLNGTKITTRIYGISVKEFLMIADLSLL</sequence>
<name>A0A396GP38_MEDTR</name>
<gene>
    <name evidence="1" type="ORF">MtrunA17_Chr8g0354811</name>
</gene>
<evidence type="ECO:0000313" key="1">
    <source>
        <dbReference type="EMBL" id="RHN40445.1"/>
    </source>
</evidence>
<protein>
    <submittedName>
        <fullName evidence="1">Uncharacterized protein</fullName>
    </submittedName>
</protein>
<comment type="caution">
    <text evidence="1">The sequence shown here is derived from an EMBL/GenBank/DDBJ whole genome shotgun (WGS) entry which is preliminary data.</text>
</comment>
<dbReference type="AlphaFoldDB" id="A0A396GP38"/>
<dbReference type="Proteomes" id="UP000265566">
    <property type="component" value="Chromosome 8"/>
</dbReference>
<dbReference type="EMBL" id="PSQE01000008">
    <property type="protein sequence ID" value="RHN40445.1"/>
    <property type="molecule type" value="Genomic_DNA"/>
</dbReference>
<dbReference type="Gramene" id="rna46597">
    <property type="protein sequence ID" value="RHN40445.1"/>
    <property type="gene ID" value="gene46597"/>
</dbReference>
<organism evidence="1 2">
    <name type="scientific">Medicago truncatula</name>
    <name type="common">Barrel medic</name>
    <name type="synonym">Medicago tribuloides</name>
    <dbReference type="NCBI Taxonomy" id="3880"/>
    <lineage>
        <taxon>Eukaryota</taxon>
        <taxon>Viridiplantae</taxon>
        <taxon>Streptophyta</taxon>
        <taxon>Embryophyta</taxon>
        <taxon>Tracheophyta</taxon>
        <taxon>Spermatophyta</taxon>
        <taxon>Magnoliopsida</taxon>
        <taxon>eudicotyledons</taxon>
        <taxon>Gunneridae</taxon>
        <taxon>Pentapetalae</taxon>
        <taxon>rosids</taxon>
        <taxon>fabids</taxon>
        <taxon>Fabales</taxon>
        <taxon>Fabaceae</taxon>
        <taxon>Papilionoideae</taxon>
        <taxon>50 kb inversion clade</taxon>
        <taxon>NPAAA clade</taxon>
        <taxon>Hologalegina</taxon>
        <taxon>IRL clade</taxon>
        <taxon>Trifolieae</taxon>
        <taxon>Medicago</taxon>
    </lineage>
</organism>
<evidence type="ECO:0000313" key="2">
    <source>
        <dbReference type="Proteomes" id="UP000265566"/>
    </source>
</evidence>
<reference evidence="2" key="1">
    <citation type="journal article" date="2018" name="Nat. Plants">
        <title>Whole-genome landscape of Medicago truncatula symbiotic genes.</title>
        <authorList>
            <person name="Pecrix Y."/>
            <person name="Staton S.E."/>
            <person name="Sallet E."/>
            <person name="Lelandais-Briere C."/>
            <person name="Moreau S."/>
            <person name="Carrere S."/>
            <person name="Blein T."/>
            <person name="Jardinaud M.F."/>
            <person name="Latrasse D."/>
            <person name="Zouine M."/>
            <person name="Zahm M."/>
            <person name="Kreplak J."/>
            <person name="Mayjonade B."/>
            <person name="Satge C."/>
            <person name="Perez M."/>
            <person name="Cauet S."/>
            <person name="Marande W."/>
            <person name="Chantry-Darmon C."/>
            <person name="Lopez-Roques C."/>
            <person name="Bouchez O."/>
            <person name="Berard A."/>
            <person name="Debelle F."/>
            <person name="Munos S."/>
            <person name="Bendahmane A."/>
            <person name="Berges H."/>
            <person name="Niebel A."/>
            <person name="Buitink J."/>
            <person name="Frugier F."/>
            <person name="Benhamed M."/>
            <person name="Crespi M."/>
            <person name="Gouzy J."/>
            <person name="Gamas P."/>
        </authorList>
    </citation>
    <scope>NUCLEOTIDE SEQUENCE [LARGE SCALE GENOMIC DNA]</scope>
    <source>
        <strain evidence="2">cv. Jemalong A17</strain>
    </source>
</reference>
<proteinExistence type="predicted"/>